<feature type="non-terminal residue" evidence="12">
    <location>
        <position position="1"/>
    </location>
</feature>
<comment type="cofactor">
    <cofactor evidence="2">
        <name>Ca(2+)</name>
        <dbReference type="ChEBI" id="CHEBI:29108"/>
    </cofactor>
</comment>
<dbReference type="InterPro" id="IPR004898">
    <property type="entry name" value="Pectate_lyase_PlyH/PlyE-like"/>
</dbReference>
<reference evidence="12 13" key="1">
    <citation type="submission" date="2013-11" db="EMBL/GenBank/DDBJ databases">
        <title>The Genome Sequence of Phytophthora parasitica P1976.</title>
        <authorList>
            <consortium name="The Broad Institute Genomics Platform"/>
            <person name="Russ C."/>
            <person name="Tyler B."/>
            <person name="Panabieres F."/>
            <person name="Shan W."/>
            <person name="Tripathy S."/>
            <person name="Grunwald N."/>
            <person name="Machado M."/>
            <person name="Johnson C.S."/>
            <person name="Walker B."/>
            <person name="Young S."/>
            <person name="Zeng Q."/>
            <person name="Gargeya S."/>
            <person name="Fitzgerald M."/>
            <person name="Haas B."/>
            <person name="Abouelleil A."/>
            <person name="Allen A.W."/>
            <person name="Alvarado L."/>
            <person name="Arachchi H.M."/>
            <person name="Berlin A.M."/>
            <person name="Chapman S.B."/>
            <person name="Gainer-Dewar J."/>
            <person name="Goldberg J."/>
            <person name="Griggs A."/>
            <person name="Gujja S."/>
            <person name="Hansen M."/>
            <person name="Howarth C."/>
            <person name="Imamovic A."/>
            <person name="Ireland A."/>
            <person name="Larimer J."/>
            <person name="McCowan C."/>
            <person name="Murphy C."/>
            <person name="Pearson M."/>
            <person name="Poon T.W."/>
            <person name="Priest M."/>
            <person name="Roberts A."/>
            <person name="Saif S."/>
            <person name="Shea T."/>
            <person name="Sisk P."/>
            <person name="Sykes S."/>
            <person name="Wortman J."/>
            <person name="Nusbaum C."/>
            <person name="Birren B."/>
        </authorList>
    </citation>
    <scope>NUCLEOTIDE SEQUENCE [LARGE SCALE GENOMIC DNA]</scope>
    <source>
        <strain evidence="12 13">P1976</strain>
    </source>
</reference>
<dbReference type="PANTHER" id="PTHR33407">
    <property type="entry name" value="PECTATE LYASE F-RELATED"/>
    <property type="match status" value="1"/>
</dbReference>
<keyword evidence="6" id="KW-0964">Secreted</keyword>
<dbReference type="GO" id="GO:0005576">
    <property type="term" value="C:extracellular region"/>
    <property type="evidence" value="ECO:0007669"/>
    <property type="project" value="UniProtKB-SubCell"/>
</dbReference>
<dbReference type="EC" id="4.2.2.2" evidence="5"/>
<accession>A0A081A9T1</accession>
<evidence type="ECO:0000313" key="12">
    <source>
        <dbReference type="EMBL" id="ETO75642.1"/>
    </source>
</evidence>
<organism evidence="12 13">
    <name type="scientific">Phytophthora nicotianae P1976</name>
    <dbReference type="NCBI Taxonomy" id="1317066"/>
    <lineage>
        <taxon>Eukaryota</taxon>
        <taxon>Sar</taxon>
        <taxon>Stramenopiles</taxon>
        <taxon>Oomycota</taxon>
        <taxon>Peronosporomycetes</taxon>
        <taxon>Peronosporales</taxon>
        <taxon>Peronosporaceae</taxon>
        <taxon>Phytophthora</taxon>
    </lineage>
</organism>
<comment type="function">
    <text evidence="10">Pectinolytic enzyme consist of four classes of enzymes: pectin lyase, polygalacturonase, pectin methylesterase and rhamnogalacturonase. Among pectinolytic enzymes, pectin lyase is the most important in depolymerization of pectin, since it cleaves internal glycosidic bonds of highly methylated pectins. Favors pectate, the anion, over pectin, the methyl ester.</text>
</comment>
<protein>
    <recommendedName>
        <fullName evidence="11">Probable pectate lyase F</fullName>
        <ecNumber evidence="5">4.2.2.2</ecNumber>
    </recommendedName>
</protein>
<dbReference type="OrthoDB" id="441042at2759"/>
<dbReference type="GO" id="GO:0030570">
    <property type="term" value="F:pectate lyase activity"/>
    <property type="evidence" value="ECO:0007669"/>
    <property type="project" value="UniProtKB-EC"/>
</dbReference>
<comment type="catalytic activity">
    <reaction evidence="1">
        <text>Eliminative cleavage of (1-&gt;4)-alpha-D-galacturonan to give oligosaccharides with 4-deoxy-alpha-D-galact-4-enuronosyl groups at their non-reducing ends.</text>
        <dbReference type="EC" id="4.2.2.2"/>
    </reaction>
</comment>
<evidence type="ECO:0000256" key="7">
    <source>
        <dbReference type="ARBA" id="ARBA00022729"/>
    </source>
</evidence>
<comment type="subcellular location">
    <subcellularLocation>
        <location evidence="3">Secreted</location>
    </subcellularLocation>
</comment>
<dbReference type="PANTHER" id="PTHR33407:SF9">
    <property type="entry name" value="PECTATE LYASE F-RELATED"/>
    <property type="match status" value="1"/>
</dbReference>
<evidence type="ECO:0000256" key="11">
    <source>
        <dbReference type="ARBA" id="ARBA00039895"/>
    </source>
</evidence>
<evidence type="ECO:0000256" key="3">
    <source>
        <dbReference type="ARBA" id="ARBA00004613"/>
    </source>
</evidence>
<dbReference type="Pfam" id="PF03211">
    <property type="entry name" value="Pectate_lyase"/>
    <property type="match status" value="1"/>
</dbReference>
<gene>
    <name evidence="12" type="ORF">F444_08805</name>
</gene>
<sequence length="276" mass="30153">RPLPHSAICFLRLKHPTNLFIDPPLQTMARFISLLCAVLAATASVSSAWPTSKGSVRYKEVKVIKKGETFDGGMKTYQRSDIKCSGQSEGGWRDAVFKLEPGAKLKNVIIGPDQREGVHCDDNDCTVENVWWEDVCEDALSIKGGNKNSVTHVLACGAKNADDKIIQHNGYGHVNINGFYAENFGKLYRSCGTCGNIKRTVALNHVWGYNPKVSLVTVNANNGDVATFTDDIHVHTSKGANAVCQTTSSTNGKEPKVTSKGPSKNCVFNKNKIEFY</sequence>
<keyword evidence="7" id="KW-0732">Signal</keyword>
<name>A0A081A9T1_PHYNI</name>
<dbReference type="Gene3D" id="2.160.20.10">
    <property type="entry name" value="Single-stranded right-handed beta-helix, Pectin lyase-like"/>
    <property type="match status" value="1"/>
</dbReference>
<evidence type="ECO:0000256" key="2">
    <source>
        <dbReference type="ARBA" id="ARBA00001913"/>
    </source>
</evidence>
<evidence type="ECO:0000256" key="10">
    <source>
        <dbReference type="ARBA" id="ARBA00025679"/>
    </source>
</evidence>
<evidence type="ECO:0000256" key="9">
    <source>
        <dbReference type="ARBA" id="ARBA00023239"/>
    </source>
</evidence>
<keyword evidence="8" id="KW-0106">Calcium</keyword>
<dbReference type="InterPro" id="IPR012334">
    <property type="entry name" value="Pectin_lyas_fold"/>
</dbReference>
<dbReference type="InterPro" id="IPR011050">
    <property type="entry name" value="Pectin_lyase_fold/virulence"/>
</dbReference>
<dbReference type="AlphaFoldDB" id="A0A081A9T1"/>
<dbReference type="GO" id="GO:0045490">
    <property type="term" value="P:pectin catabolic process"/>
    <property type="evidence" value="ECO:0007669"/>
    <property type="project" value="TreeGrafter"/>
</dbReference>
<evidence type="ECO:0000256" key="5">
    <source>
        <dbReference type="ARBA" id="ARBA00012272"/>
    </source>
</evidence>
<dbReference type="EMBL" id="ANJA01001635">
    <property type="protein sequence ID" value="ETO75642.1"/>
    <property type="molecule type" value="Genomic_DNA"/>
</dbReference>
<comment type="caution">
    <text evidence="12">The sequence shown here is derived from an EMBL/GenBank/DDBJ whole genome shotgun (WGS) entry which is preliminary data.</text>
</comment>
<evidence type="ECO:0000313" key="13">
    <source>
        <dbReference type="Proteomes" id="UP000028582"/>
    </source>
</evidence>
<proteinExistence type="inferred from homology"/>
<evidence type="ECO:0000256" key="8">
    <source>
        <dbReference type="ARBA" id="ARBA00022837"/>
    </source>
</evidence>
<dbReference type="Proteomes" id="UP000028582">
    <property type="component" value="Unassembled WGS sequence"/>
</dbReference>
<dbReference type="SUPFAM" id="SSF51126">
    <property type="entry name" value="Pectin lyase-like"/>
    <property type="match status" value="1"/>
</dbReference>
<evidence type="ECO:0000256" key="6">
    <source>
        <dbReference type="ARBA" id="ARBA00022525"/>
    </source>
</evidence>
<comment type="similarity">
    <text evidence="4">Belongs to the polysaccharide lyase 3 family.</text>
</comment>
<keyword evidence="9" id="KW-0456">Lyase</keyword>
<evidence type="ECO:0000256" key="4">
    <source>
        <dbReference type="ARBA" id="ARBA00006463"/>
    </source>
</evidence>
<evidence type="ECO:0000256" key="1">
    <source>
        <dbReference type="ARBA" id="ARBA00000695"/>
    </source>
</evidence>